<keyword evidence="2" id="KW-1185">Reference proteome</keyword>
<dbReference type="Proteomes" id="UP000664859">
    <property type="component" value="Unassembled WGS sequence"/>
</dbReference>
<sequence length="1457" mass="160401">MATRKRARSLALASACDAKAEASQQQHALPQPQHQVQRLGAKGDAGLGNFLNWARLVLDAGLVHPDDAHMWASTFIDVEGGGRGRYLISAADSTWRTVVIWAPVIQGNRPAQRLAHGIAQPDAGADTGASACANETGRDEDHSCSEEQQELLAIASFGPHLVRHEPATEFAKLWAQKLPIPQAHIAIIIADVWRDQQLVLFHRRANHCERLKFRDVDPVSNQLLPLPGQGRRKKSAESSSPLLNALDGGNYFRNVYSILLGCDISHDTFQRWLTRAATPPAITLNHLKSWVNATGTEIVVWEHHGRGLRHIQGQVNRTHSRLTTACLHLGAREGSAYRLLIEGRWQVKFSCRHNSADMEFAMDHGVPTKKCYMHMCESAVDAIVSTKADCSRSFDSVSGVQAALLARRALLEAGTAKAKDDPQVWFYGGSWGLRYLALQLHYRQITCEARLSSLTSWSLLKFPGLGVSIRSWSQASMGGLHPDELSAEQACSLSITFERELTKLSRQVLNFKHASQYSQPVVTLLERFGRGPIVGAENSNGTKYSPDDLQADINAAHPHAMLQMKEIPVFRFFDDVQVYDGHEVEDDNMYIVELLAQQSETGPAVDDTCQYHADPFLNADVTPVLGRSYRTYKQLAQLSACGSPVPHRITHFVRPSSVIRSCSVPRVVQEFLASCLADGQPDSSDGKDELLSSAAVTRKLKKGVLVTLSGLIQQKHSDNITATIVTDASEAHEAGGRIVQVSGEIQAQVDAMMEMGENVSVLDKTLARDAHVCMQCRRYWYKDGFYALALHILDAVRLQVMEMRNALQSYGCRDFAYICDAVFFKIPHHFSEQGVRDRYPAIFGTDTEANALRKPGTVKFTQAHTGIGHRIFSAIKVKRSLDALPPELRSLHVPHCAAVEVRPLWTGMGTSFPSPDAVETAWRRLGKSEKRRLWGAICAAESPSALVAALQRQLQATQRLCVAITGQHGGAGKSYCTRHAATSMFKAGLILTPTNSLRTAYTKDPLPEGWLARTYDRQLGFFVGADMHLQKSKGALGLPKVEVIILEEAAYTSLRILSMTLAAAEHEGVHVLATYDVHQLDPVPDGITVDNIESRLSLLQKVFPVSYHILARKRDSTMEEQVDMDDHLLYVLGAGSHDEARCRVMERFGGPRAVSASSSSSAAFHLAYTRECARYQAFQALSKTASRAVAGESSKHVSSVSRNGANSSTAATKCSTLSGATMLQEVHCLRCDGHCSYHMQRFDGGDSLPAVSVALPLAEAVFDPPGASTVHSVQGRTVHGVLIIHQVGHPRVTKQWLYTAVSRGSGPQNVHALNDTHRSVSVMTKRDRRAWARTKALAHLRWDVSEGKCAELGTKQLDERATELAELLMHGAREDACCWRCTEPFVWAQHSERQPTLDRMDNSLPHECTNILVTCLRCNSERGSVSNRKRKAVTAASSEEQGRLQSRSGVVKWLQGA</sequence>
<dbReference type="CDD" id="cd18809">
    <property type="entry name" value="SF1_C_RecD"/>
    <property type="match status" value="1"/>
</dbReference>
<proteinExistence type="predicted"/>
<protein>
    <submittedName>
        <fullName evidence="1">Uncharacterized protein</fullName>
    </submittedName>
</protein>
<organism evidence="1 2">
    <name type="scientific">Tribonema minus</name>
    <dbReference type="NCBI Taxonomy" id="303371"/>
    <lineage>
        <taxon>Eukaryota</taxon>
        <taxon>Sar</taxon>
        <taxon>Stramenopiles</taxon>
        <taxon>Ochrophyta</taxon>
        <taxon>PX clade</taxon>
        <taxon>Xanthophyceae</taxon>
        <taxon>Tribonematales</taxon>
        <taxon>Tribonemataceae</taxon>
        <taxon>Tribonema</taxon>
    </lineage>
</organism>
<evidence type="ECO:0000313" key="1">
    <source>
        <dbReference type="EMBL" id="KAG5182759.1"/>
    </source>
</evidence>
<dbReference type="InterPro" id="IPR027417">
    <property type="entry name" value="P-loop_NTPase"/>
</dbReference>
<dbReference type="EMBL" id="JAFCMP010000224">
    <property type="protein sequence ID" value="KAG5182759.1"/>
    <property type="molecule type" value="Genomic_DNA"/>
</dbReference>
<name>A0A835YXP5_9STRA</name>
<evidence type="ECO:0000313" key="2">
    <source>
        <dbReference type="Proteomes" id="UP000664859"/>
    </source>
</evidence>
<comment type="caution">
    <text evidence="1">The sequence shown here is derived from an EMBL/GenBank/DDBJ whole genome shotgun (WGS) entry which is preliminary data.</text>
</comment>
<dbReference type="Gene3D" id="3.40.50.300">
    <property type="entry name" value="P-loop containing nucleotide triphosphate hydrolases"/>
    <property type="match status" value="1"/>
</dbReference>
<reference evidence="1" key="1">
    <citation type="submission" date="2021-02" db="EMBL/GenBank/DDBJ databases">
        <title>First Annotated Genome of the Yellow-green Alga Tribonema minus.</title>
        <authorList>
            <person name="Mahan K.M."/>
        </authorList>
    </citation>
    <scope>NUCLEOTIDE SEQUENCE</scope>
    <source>
        <strain evidence="1">UTEX B ZZ1240</strain>
    </source>
</reference>
<accession>A0A835YXP5</accession>
<gene>
    <name evidence="1" type="ORF">JKP88DRAFT_245375</name>
</gene>